<gene>
    <name evidence="2" type="ORF">HII31_07610</name>
</gene>
<dbReference type="Proteomes" id="UP000660729">
    <property type="component" value="Unassembled WGS sequence"/>
</dbReference>
<feature type="region of interest" description="Disordered" evidence="1">
    <location>
        <begin position="1"/>
        <end position="32"/>
    </location>
</feature>
<keyword evidence="2" id="KW-0223">Dioxygenase</keyword>
<proteinExistence type="predicted"/>
<dbReference type="Pfam" id="PF05721">
    <property type="entry name" value="PhyH"/>
    <property type="match status" value="1"/>
</dbReference>
<organism evidence="2 3">
    <name type="scientific">Pseudocercospora fuligena</name>
    <dbReference type="NCBI Taxonomy" id="685502"/>
    <lineage>
        <taxon>Eukaryota</taxon>
        <taxon>Fungi</taxon>
        <taxon>Dikarya</taxon>
        <taxon>Ascomycota</taxon>
        <taxon>Pezizomycotina</taxon>
        <taxon>Dothideomycetes</taxon>
        <taxon>Dothideomycetidae</taxon>
        <taxon>Mycosphaerellales</taxon>
        <taxon>Mycosphaerellaceae</taxon>
        <taxon>Pseudocercospora</taxon>
    </lineage>
</organism>
<comment type="caution">
    <text evidence="2">The sequence shown here is derived from an EMBL/GenBank/DDBJ whole genome shotgun (WGS) entry which is preliminary data.</text>
</comment>
<reference evidence="2" key="1">
    <citation type="submission" date="2020-04" db="EMBL/GenBank/DDBJ databases">
        <title>Draft genome resource of the tomato pathogen Pseudocercospora fuligena.</title>
        <authorList>
            <person name="Zaccaron A."/>
        </authorList>
    </citation>
    <scope>NUCLEOTIDE SEQUENCE</scope>
    <source>
        <strain evidence="2">PF001</strain>
    </source>
</reference>
<keyword evidence="2" id="KW-0560">Oxidoreductase</keyword>
<evidence type="ECO:0000256" key="1">
    <source>
        <dbReference type="SAM" id="MobiDB-lite"/>
    </source>
</evidence>
<dbReference type="GO" id="GO:0051213">
    <property type="term" value="F:dioxygenase activity"/>
    <property type="evidence" value="ECO:0007669"/>
    <property type="project" value="UniProtKB-KW"/>
</dbReference>
<dbReference type="OrthoDB" id="3633766at2759"/>
<dbReference type="PANTHER" id="PTHR37563:SF2">
    <property type="entry name" value="PHYTANOYL-COA DIOXYGENASE FAMILY PROTEIN (AFU_ORTHOLOGUE AFUA_2G03330)"/>
    <property type="match status" value="1"/>
</dbReference>
<dbReference type="EMBL" id="JABCIY010000161">
    <property type="protein sequence ID" value="KAF7191095.1"/>
    <property type="molecule type" value="Genomic_DNA"/>
</dbReference>
<name>A0A8H6VGX9_9PEZI</name>
<evidence type="ECO:0000313" key="3">
    <source>
        <dbReference type="Proteomes" id="UP000660729"/>
    </source>
</evidence>
<dbReference type="Gene3D" id="2.60.120.620">
    <property type="entry name" value="q2cbj1_9rhob like domain"/>
    <property type="match status" value="1"/>
</dbReference>
<dbReference type="InterPro" id="IPR051961">
    <property type="entry name" value="Fungal_Metabolite_Diox"/>
</dbReference>
<keyword evidence="3" id="KW-1185">Reference proteome</keyword>
<dbReference type="AlphaFoldDB" id="A0A8H6VGX9"/>
<dbReference type="SUPFAM" id="SSF51197">
    <property type="entry name" value="Clavaminate synthase-like"/>
    <property type="match status" value="1"/>
</dbReference>
<dbReference type="InterPro" id="IPR008775">
    <property type="entry name" value="Phytyl_CoA_dOase-like"/>
</dbReference>
<accession>A0A8H6VGX9</accession>
<dbReference type="PANTHER" id="PTHR37563">
    <property type="entry name" value="PHYTANOYL-COA DIOXYGENASE FAMILY PROTEIN (AFU_ORTHOLOGUE AFUA_2G03330)"/>
    <property type="match status" value="1"/>
</dbReference>
<sequence length="320" mass="36496">MSKPNGKPNGTRLHNQEVHSIPILDSIRTGQTPTTPEIIAEAVTYLHRDGIIVLENSVAQEHLDTLESMLIPEALEISQNPNHHFNWNKGNMDQAPPLNPDLMYQDIWANPAVVSICSAIFGPNPVCHYANGNTALKSTARQPVHSDIHLPHPLYPFAYAINVPLCEMDEKNGSTEIWVGSHRESNIEQHNFEDLTIKEDLVEERRVHSPPVQPRVPRGSIIIRDIRLWHAGMPNRTERPRIMFAFVYQPSWFQAPSKVLLPEKVRPLVETWKEETELVFNADWVEGEVDHKLVSSDDVDFSTRNRRLMELGDLMRPTKC</sequence>
<evidence type="ECO:0000313" key="2">
    <source>
        <dbReference type="EMBL" id="KAF7191095.1"/>
    </source>
</evidence>
<protein>
    <submittedName>
        <fullName evidence="2">Kanamycin B dioxygenase</fullName>
    </submittedName>
</protein>